<feature type="region of interest" description="Disordered" evidence="1">
    <location>
        <begin position="194"/>
        <end position="218"/>
    </location>
</feature>
<dbReference type="Proteomes" id="UP000663879">
    <property type="component" value="Unassembled WGS sequence"/>
</dbReference>
<dbReference type="EMBL" id="CAJNOC010001248">
    <property type="protein sequence ID" value="CAF0848348.1"/>
    <property type="molecule type" value="Genomic_DNA"/>
</dbReference>
<keyword evidence="3" id="KW-1185">Reference proteome</keyword>
<evidence type="ECO:0000313" key="2">
    <source>
        <dbReference type="EMBL" id="CAF0848348.1"/>
    </source>
</evidence>
<evidence type="ECO:0000256" key="1">
    <source>
        <dbReference type="SAM" id="MobiDB-lite"/>
    </source>
</evidence>
<reference evidence="2" key="1">
    <citation type="submission" date="2021-02" db="EMBL/GenBank/DDBJ databases">
        <authorList>
            <person name="Nowell W R."/>
        </authorList>
    </citation>
    <scope>NUCLEOTIDE SEQUENCE</scope>
    <source>
        <strain evidence="2">Ploen Becks lab</strain>
    </source>
</reference>
<sequence length="997" mass="116640">MPINFLALDYIALIKEKDKKLATVDQQGSSNFLSTDKNEFLKTNDTLTSPKRNNDTSNNCSITKAYTEFLSAKSLLKTKTNISINPYEKSDFVTRKEIHDNKFSKNFNKRLAANKIERISTKPQIISISENLRVHNQVALDLQSDFHVTSSILEKNQEKSESEKIILEKNKVENEFSDDNFDEDEFNEWLNDPIKSKTTQEKISEPSSDEESFNDFISGNYIPPNSNLNNHLKNTLITSPSYSPLDTPNSSICQYSQIIQLDKNLELKYETGIDSIQSKTVNLDLKNFKNLKLNDNKIEIVLNSDSDSPSYEMDIDEIVQDFFDKHKIKENDEDQIMHEDLNINHDQFSEDYLYRFSESLETMKDMLDTLDKSLELNQTNDQVLNEIKIFKTKKELKPEQIIKDFARLPKVHKEENKLNSVDVTIQPFQFKKFNFSDSKSSITITKIKKPELVKKASIKEINQTNRNEIKSLPILNSEIESEIWSKIENNFVKYIKLCHQNLEINYTLEELNLELVHFLLEEHLRKKTNRKLSKFNGISKISWLTLIECCFSGLDLIFNCCLLTGVNYLKSMLVKFEWNPEIKDSIEFILIEIEKIISTSNDDRYFNIYVESECLNIKSPKILNLCKYINEAHLQNSNYKFLVILPRDSPSLLTSLQHDIQSMTSLRTTTYVLKSNIHSNQFEFFKSISTYDVLIINNNVQLYDKILDFTHIIAYEPLKAYNDSVQKEINKLYDECSKKSIKLVNFDEYKIEFEPRKILDKQLQENAEDLNEKMKILIVSSKAANDPFLVDILEYEMGLKLYVRDYGSICNENNLDTNYICDADILIDEQTGVIFQDGDLFQNFFEDEFNFLIKKLLSFKFSLRNLFLVFLSHNLKTNHQNYAKIFKFFKDHNQKSQYFKLQIFLAKGYENLKIFMEKILSVDCEQNSNKFNFCENPSLDEIFLLSLGCFNSYNAQVMLFDNNLTDLITMNIDDFIHKFNFIDRSTAQLFFNLIDFV</sequence>
<name>A0A813VUN5_9BILA</name>
<protein>
    <submittedName>
        <fullName evidence="2">Uncharacterized protein</fullName>
    </submittedName>
</protein>
<evidence type="ECO:0000313" key="3">
    <source>
        <dbReference type="Proteomes" id="UP000663879"/>
    </source>
</evidence>
<dbReference type="AlphaFoldDB" id="A0A813VUN5"/>
<accession>A0A813VUN5</accession>
<organism evidence="2 3">
    <name type="scientific">Brachionus calyciflorus</name>
    <dbReference type="NCBI Taxonomy" id="104777"/>
    <lineage>
        <taxon>Eukaryota</taxon>
        <taxon>Metazoa</taxon>
        <taxon>Spiralia</taxon>
        <taxon>Gnathifera</taxon>
        <taxon>Rotifera</taxon>
        <taxon>Eurotatoria</taxon>
        <taxon>Monogononta</taxon>
        <taxon>Pseudotrocha</taxon>
        <taxon>Ploima</taxon>
        <taxon>Brachionidae</taxon>
        <taxon>Brachionus</taxon>
    </lineage>
</organism>
<comment type="caution">
    <text evidence="2">The sequence shown here is derived from an EMBL/GenBank/DDBJ whole genome shotgun (WGS) entry which is preliminary data.</text>
</comment>
<gene>
    <name evidence="2" type="ORF">OXX778_LOCUS8816</name>
</gene>
<feature type="compositionally biased region" description="Basic and acidic residues" evidence="1">
    <location>
        <begin position="194"/>
        <end position="204"/>
    </location>
</feature>
<proteinExistence type="predicted"/>